<dbReference type="RefSeq" id="WP_165015193.1">
    <property type="nucleotide sequence ID" value="NZ_JAALDL010000011.1"/>
</dbReference>
<sequence>MTQEVKLSQEEVRRGLVPLWMKIFGWIFISLGVIAAIILLLSFLVDDFEVNFDFLGLTYSGSEVTPKLLLIVSISMFFAVSAFGLVRGKSWGLMTCIANGFLGLVICGYVMAMSLSEGTIYIRFEPIVQVIYLIKLFKIKSQWMDPDSLT</sequence>
<protein>
    <submittedName>
        <fullName evidence="2">Uncharacterized protein</fullName>
    </submittedName>
</protein>
<feature type="transmembrane region" description="Helical" evidence="1">
    <location>
        <begin position="23"/>
        <end position="45"/>
    </location>
</feature>
<keyword evidence="3" id="KW-1185">Reference proteome</keyword>
<keyword evidence="1" id="KW-0812">Transmembrane</keyword>
<reference evidence="2 3" key="1">
    <citation type="submission" date="2020-02" db="EMBL/GenBank/DDBJ databases">
        <title>The draft genome of Grimontia sedimenta sp. nov., isolated from benthic sediments near coral reefs south of Kuwait.</title>
        <authorList>
            <person name="Mahmoud H.M."/>
            <person name="Jose L."/>
            <person name="Eapen S."/>
        </authorList>
    </citation>
    <scope>NUCLEOTIDE SEQUENCE [LARGE SCALE GENOMIC DNA]</scope>
    <source>
        <strain evidence="2 3">S25</strain>
    </source>
</reference>
<dbReference type="Proteomes" id="UP000473008">
    <property type="component" value="Unassembled WGS sequence"/>
</dbReference>
<name>A0A6M1RF30_9GAMM</name>
<accession>A0A6M1RF30</accession>
<comment type="caution">
    <text evidence="2">The sequence shown here is derived from an EMBL/GenBank/DDBJ whole genome shotgun (WGS) entry which is preliminary data.</text>
</comment>
<organism evidence="2 3">
    <name type="scientific">Grimontia sedimenti</name>
    <dbReference type="NCBI Taxonomy" id="2711294"/>
    <lineage>
        <taxon>Bacteria</taxon>
        <taxon>Pseudomonadati</taxon>
        <taxon>Pseudomonadota</taxon>
        <taxon>Gammaproteobacteria</taxon>
        <taxon>Vibrionales</taxon>
        <taxon>Vibrionaceae</taxon>
        <taxon>Grimontia</taxon>
    </lineage>
</organism>
<gene>
    <name evidence="2" type="ORF">G5S52_14740</name>
</gene>
<feature type="transmembrane region" description="Helical" evidence="1">
    <location>
        <begin position="65"/>
        <end position="86"/>
    </location>
</feature>
<evidence type="ECO:0000313" key="2">
    <source>
        <dbReference type="EMBL" id="NGN98856.1"/>
    </source>
</evidence>
<feature type="transmembrane region" description="Helical" evidence="1">
    <location>
        <begin position="93"/>
        <end position="112"/>
    </location>
</feature>
<keyword evidence="1" id="KW-1133">Transmembrane helix</keyword>
<proteinExistence type="predicted"/>
<evidence type="ECO:0000313" key="3">
    <source>
        <dbReference type="Proteomes" id="UP000473008"/>
    </source>
</evidence>
<dbReference type="AlphaFoldDB" id="A0A6M1RF30"/>
<dbReference type="EMBL" id="JAALDL010000011">
    <property type="protein sequence ID" value="NGN98856.1"/>
    <property type="molecule type" value="Genomic_DNA"/>
</dbReference>
<keyword evidence="1" id="KW-0472">Membrane</keyword>
<evidence type="ECO:0000256" key="1">
    <source>
        <dbReference type="SAM" id="Phobius"/>
    </source>
</evidence>